<feature type="domain" description="Methyltransferase" evidence="4">
    <location>
        <begin position="57"/>
        <end position="149"/>
    </location>
</feature>
<keyword evidence="3" id="KW-0949">S-adenosyl-L-methionine</keyword>
<evidence type="ECO:0000256" key="3">
    <source>
        <dbReference type="ARBA" id="ARBA00022691"/>
    </source>
</evidence>
<dbReference type="Pfam" id="PF13649">
    <property type="entry name" value="Methyltransf_25"/>
    <property type="match status" value="1"/>
</dbReference>
<dbReference type="RefSeq" id="WP_184777740.1">
    <property type="nucleotide sequence ID" value="NZ_JACHMG010000001.1"/>
</dbReference>
<dbReference type="InterPro" id="IPR029063">
    <property type="entry name" value="SAM-dependent_MTases_sf"/>
</dbReference>
<name>A0A840IP31_9PSEU</name>
<sequence length="171" mass="18861">MPQPEFRTEEVDFEASYQGKPPVEGMEFALEVPPWDIGEAQPEIARLIESGELQDEVLDVGCGLGDNAILLAQHGHCVTAVDRAPTALATARERAQQHGVDIEFVHADVTALDGIEQRYRTVLDSALYHCLDDQQRHDYAAALHRVTLPDAHLHVYCLTDADQGAPPRRSA</sequence>
<dbReference type="InterPro" id="IPR041698">
    <property type="entry name" value="Methyltransf_25"/>
</dbReference>
<dbReference type="EMBL" id="JACHMG010000001">
    <property type="protein sequence ID" value="MBB4683319.1"/>
    <property type="molecule type" value="Genomic_DNA"/>
</dbReference>
<keyword evidence="2" id="KW-0808">Transferase</keyword>
<gene>
    <name evidence="5" type="ORF">BJY18_000804</name>
</gene>
<keyword evidence="6" id="KW-1185">Reference proteome</keyword>
<evidence type="ECO:0000259" key="4">
    <source>
        <dbReference type="Pfam" id="PF13649"/>
    </source>
</evidence>
<dbReference type="PANTHER" id="PTHR43464:SF19">
    <property type="entry name" value="UBIQUINONE BIOSYNTHESIS O-METHYLTRANSFERASE, MITOCHONDRIAL"/>
    <property type="match status" value="1"/>
</dbReference>
<proteinExistence type="predicted"/>
<organism evidence="5 6">
    <name type="scientific">Amycolatopsis jiangsuensis</name>
    <dbReference type="NCBI Taxonomy" id="1181879"/>
    <lineage>
        <taxon>Bacteria</taxon>
        <taxon>Bacillati</taxon>
        <taxon>Actinomycetota</taxon>
        <taxon>Actinomycetes</taxon>
        <taxon>Pseudonocardiales</taxon>
        <taxon>Pseudonocardiaceae</taxon>
        <taxon>Amycolatopsis</taxon>
    </lineage>
</organism>
<evidence type="ECO:0000313" key="6">
    <source>
        <dbReference type="Proteomes" id="UP000581769"/>
    </source>
</evidence>
<dbReference type="CDD" id="cd02440">
    <property type="entry name" value="AdoMet_MTases"/>
    <property type="match status" value="1"/>
</dbReference>
<reference evidence="5 6" key="1">
    <citation type="submission" date="2020-08" db="EMBL/GenBank/DDBJ databases">
        <title>Sequencing the genomes of 1000 actinobacteria strains.</title>
        <authorList>
            <person name="Klenk H.-P."/>
        </authorList>
    </citation>
    <scope>NUCLEOTIDE SEQUENCE [LARGE SCALE GENOMIC DNA]</scope>
    <source>
        <strain evidence="5 6">DSM 45859</strain>
    </source>
</reference>
<evidence type="ECO:0000256" key="1">
    <source>
        <dbReference type="ARBA" id="ARBA00022603"/>
    </source>
</evidence>
<dbReference type="GO" id="GO:0008168">
    <property type="term" value="F:methyltransferase activity"/>
    <property type="evidence" value="ECO:0007669"/>
    <property type="project" value="UniProtKB-KW"/>
</dbReference>
<accession>A0A840IP31</accession>
<keyword evidence="1 5" id="KW-0489">Methyltransferase</keyword>
<dbReference type="GO" id="GO:0032259">
    <property type="term" value="P:methylation"/>
    <property type="evidence" value="ECO:0007669"/>
    <property type="project" value="UniProtKB-KW"/>
</dbReference>
<dbReference type="SUPFAM" id="SSF53335">
    <property type="entry name" value="S-adenosyl-L-methionine-dependent methyltransferases"/>
    <property type="match status" value="1"/>
</dbReference>
<dbReference type="Gene3D" id="3.40.50.150">
    <property type="entry name" value="Vaccinia Virus protein VP39"/>
    <property type="match status" value="1"/>
</dbReference>
<dbReference type="Proteomes" id="UP000581769">
    <property type="component" value="Unassembled WGS sequence"/>
</dbReference>
<evidence type="ECO:0000313" key="5">
    <source>
        <dbReference type="EMBL" id="MBB4683319.1"/>
    </source>
</evidence>
<protein>
    <submittedName>
        <fullName evidence="5">2-polyprenyl-3-methyl-5-hydroxy-6-metoxy-1, 4-benzoquinol methylase</fullName>
    </submittedName>
</protein>
<dbReference type="AlphaFoldDB" id="A0A840IP31"/>
<evidence type="ECO:0000256" key="2">
    <source>
        <dbReference type="ARBA" id="ARBA00022679"/>
    </source>
</evidence>
<comment type="caution">
    <text evidence="5">The sequence shown here is derived from an EMBL/GenBank/DDBJ whole genome shotgun (WGS) entry which is preliminary data.</text>
</comment>
<dbReference type="PANTHER" id="PTHR43464">
    <property type="entry name" value="METHYLTRANSFERASE"/>
    <property type="match status" value="1"/>
</dbReference>